<dbReference type="EMBL" id="QZWG01000018">
    <property type="protein sequence ID" value="RZB52007.1"/>
    <property type="molecule type" value="Genomic_DNA"/>
</dbReference>
<evidence type="ECO:0000256" key="9">
    <source>
        <dbReference type="ARBA" id="ARBA00061192"/>
    </source>
</evidence>
<dbReference type="AlphaFoldDB" id="A0A445FSX5"/>
<dbReference type="PANTHER" id="PTHR33926:SF4">
    <property type="entry name" value="PROTEIN TIC 22, CHLOROPLASTIC"/>
    <property type="match status" value="1"/>
</dbReference>
<evidence type="ECO:0000256" key="6">
    <source>
        <dbReference type="ARBA" id="ARBA00023136"/>
    </source>
</evidence>
<keyword evidence="13" id="KW-1185">Reference proteome</keyword>
<keyword evidence="4" id="KW-0653">Protein transport</keyword>
<evidence type="ECO:0000256" key="2">
    <source>
        <dbReference type="ARBA" id="ARBA00022528"/>
    </source>
</evidence>
<evidence type="ECO:0000256" key="5">
    <source>
        <dbReference type="ARBA" id="ARBA00022946"/>
    </source>
</evidence>
<evidence type="ECO:0000256" key="4">
    <source>
        <dbReference type="ARBA" id="ARBA00022927"/>
    </source>
</evidence>
<keyword evidence="2" id="KW-0150">Chloroplast</keyword>
<evidence type="ECO:0000313" key="13">
    <source>
        <dbReference type="Proteomes" id="UP000289340"/>
    </source>
</evidence>
<evidence type="ECO:0000313" key="12">
    <source>
        <dbReference type="EMBL" id="RZB52007.1"/>
    </source>
</evidence>
<comment type="similarity">
    <text evidence="9">Belongs to the Tic22 family.</text>
</comment>
<sequence>MESRGHSNLLLSFSSFIHQHCHVAKSLVGTSIFTVNNSNNEFVLISDPDGAKSIGLLCFRQEDAEAFLAQVRSRSRELRSKAKVVPITLDQVEGIAFRFLLDPVQIRNALESELLAVKKRNKHYCPVYFSKEDIEQELSKVSRASRAPGVSQHITV</sequence>
<keyword evidence="5" id="KW-0809">Transit peptide</keyword>
<comment type="subcellular location">
    <subcellularLocation>
        <location evidence="8">Plastid</location>
        <location evidence="8">Chloroplast intermembrane space</location>
        <topology evidence="8">Peripheral membrane protein</topology>
    </subcellularLocation>
</comment>
<keyword evidence="3" id="KW-0934">Plastid</keyword>
<reference evidence="12 13" key="1">
    <citation type="submission" date="2018-09" db="EMBL/GenBank/DDBJ databases">
        <title>A high-quality reference genome of wild soybean provides a powerful tool to mine soybean genomes.</title>
        <authorList>
            <person name="Xie M."/>
            <person name="Chung C.Y.L."/>
            <person name="Li M.-W."/>
            <person name="Wong F.-L."/>
            <person name="Chan T.-F."/>
            <person name="Lam H.-M."/>
        </authorList>
    </citation>
    <scope>NUCLEOTIDE SEQUENCE [LARGE SCALE GENOMIC DNA]</scope>
    <source>
        <strain evidence="13">cv. W05</strain>
        <tissue evidence="12">Hypocotyl of etiolated seedlings</tissue>
    </source>
</reference>
<dbReference type="Gene3D" id="3.40.1350.100">
    <property type="match status" value="1"/>
</dbReference>
<dbReference type="Pfam" id="PF04278">
    <property type="entry name" value="Tic22"/>
    <property type="match status" value="1"/>
</dbReference>
<evidence type="ECO:0000256" key="7">
    <source>
        <dbReference type="ARBA" id="ARBA00053802"/>
    </source>
</evidence>
<evidence type="ECO:0000256" key="11">
    <source>
        <dbReference type="ARBA" id="ARBA00082221"/>
    </source>
</evidence>
<dbReference type="GO" id="GO:0015031">
    <property type="term" value="P:protein transport"/>
    <property type="evidence" value="ECO:0007669"/>
    <property type="project" value="UniProtKB-KW"/>
</dbReference>
<evidence type="ECO:0000256" key="8">
    <source>
        <dbReference type="ARBA" id="ARBA00060366"/>
    </source>
</evidence>
<accession>A0A445FSX5</accession>
<dbReference type="InterPro" id="IPR007378">
    <property type="entry name" value="Tic22-like"/>
</dbReference>
<dbReference type="GO" id="GO:0031972">
    <property type="term" value="C:chloroplast intermembrane space"/>
    <property type="evidence" value="ECO:0007669"/>
    <property type="project" value="UniProtKB-SubCell"/>
</dbReference>
<name>A0A445FSX5_GLYSO</name>
<evidence type="ECO:0000256" key="3">
    <source>
        <dbReference type="ARBA" id="ARBA00022640"/>
    </source>
</evidence>
<dbReference type="PANTHER" id="PTHR33926">
    <property type="entry name" value="PROTEIN TIC 22, CHLOROPLASTIC"/>
    <property type="match status" value="1"/>
</dbReference>
<proteinExistence type="inferred from homology"/>
<evidence type="ECO:0000256" key="1">
    <source>
        <dbReference type="ARBA" id="ARBA00022448"/>
    </source>
</evidence>
<evidence type="ECO:0000256" key="10">
    <source>
        <dbReference type="ARBA" id="ARBA00072390"/>
    </source>
</evidence>
<protein>
    <recommendedName>
        <fullName evidence="10">Protein TIC 22, chloroplastic</fullName>
    </recommendedName>
    <alternativeName>
        <fullName evidence="11">Translocon at the inner envelope membrane of chloroplasts 22</fullName>
    </alternativeName>
</protein>
<dbReference type="SMR" id="A0A445FSX5"/>
<comment type="function">
    <text evidence="7">Involved in protein precursor import into chloroplasts. Imported into the intermembrane space via the Toc translocon. May be involved in the import pathway used by proteins without a cleavable N-terminal pre-sequence.</text>
</comment>
<gene>
    <name evidence="12" type="ORF">D0Y65_048434</name>
</gene>
<keyword evidence="6" id="KW-0472">Membrane</keyword>
<dbReference type="FunFam" id="3.40.1350.100:FF:000001">
    <property type="entry name" value="Protein TIC 22, chloroplastic"/>
    <property type="match status" value="1"/>
</dbReference>
<comment type="caution">
    <text evidence="12">The sequence shown here is derived from an EMBL/GenBank/DDBJ whole genome shotgun (WGS) entry which is preliminary data.</text>
</comment>
<organism evidence="12 13">
    <name type="scientific">Glycine soja</name>
    <name type="common">Wild soybean</name>
    <dbReference type="NCBI Taxonomy" id="3848"/>
    <lineage>
        <taxon>Eukaryota</taxon>
        <taxon>Viridiplantae</taxon>
        <taxon>Streptophyta</taxon>
        <taxon>Embryophyta</taxon>
        <taxon>Tracheophyta</taxon>
        <taxon>Spermatophyta</taxon>
        <taxon>Magnoliopsida</taxon>
        <taxon>eudicotyledons</taxon>
        <taxon>Gunneridae</taxon>
        <taxon>Pentapetalae</taxon>
        <taxon>rosids</taxon>
        <taxon>fabids</taxon>
        <taxon>Fabales</taxon>
        <taxon>Fabaceae</taxon>
        <taxon>Papilionoideae</taxon>
        <taxon>50 kb inversion clade</taxon>
        <taxon>NPAAA clade</taxon>
        <taxon>indigoferoid/millettioid clade</taxon>
        <taxon>Phaseoleae</taxon>
        <taxon>Glycine</taxon>
        <taxon>Glycine subgen. Soja</taxon>
    </lineage>
</organism>
<keyword evidence="1" id="KW-0813">Transport</keyword>
<dbReference type="Proteomes" id="UP000289340">
    <property type="component" value="Chromosome 18"/>
</dbReference>